<proteinExistence type="predicted"/>
<dbReference type="EMBL" id="FWWY01000001">
    <property type="protein sequence ID" value="SMC04182.1"/>
    <property type="molecule type" value="Genomic_DNA"/>
</dbReference>
<keyword evidence="1" id="KW-1003">Cell membrane</keyword>
<keyword evidence="4 5" id="KW-0472">Membrane</keyword>
<keyword evidence="7" id="KW-1185">Reference proteome</keyword>
<gene>
    <name evidence="6" type="ORF">SAMN00768000_1505</name>
</gene>
<accession>A0A1W1WDC3</accession>
<feature type="transmembrane region" description="Helical" evidence="5">
    <location>
        <begin position="61"/>
        <end position="79"/>
    </location>
</feature>
<evidence type="ECO:0000256" key="5">
    <source>
        <dbReference type="SAM" id="Phobius"/>
    </source>
</evidence>
<dbReference type="RefSeq" id="WP_084661185.1">
    <property type="nucleotide sequence ID" value="NZ_FWWY01000001.1"/>
</dbReference>
<dbReference type="Pfam" id="PF02659">
    <property type="entry name" value="Mntp"/>
    <property type="match status" value="1"/>
</dbReference>
<evidence type="ECO:0000313" key="6">
    <source>
        <dbReference type="EMBL" id="SMC04182.1"/>
    </source>
</evidence>
<dbReference type="Proteomes" id="UP000192660">
    <property type="component" value="Unassembled WGS sequence"/>
</dbReference>
<dbReference type="OrthoDB" id="2376295at2"/>
<feature type="transmembrane region" description="Helical" evidence="5">
    <location>
        <begin position="157"/>
        <end position="175"/>
    </location>
</feature>
<evidence type="ECO:0000256" key="3">
    <source>
        <dbReference type="ARBA" id="ARBA00022989"/>
    </source>
</evidence>
<protein>
    <submittedName>
        <fullName evidence="6">Putative manganese efflux pump</fullName>
    </submittedName>
</protein>
<sequence>MLMKWLTIPFALDIFLLSALVAKSQPRRAMTLIPVLVAFEISMLGMGLWFAYTISPFIKAWAPFISPISLIGLSIYLWFAGDDDEINSWTERPVGSFLWIVLGLFVSLDEALVGLAIGFVQIHLISWFILFSLTSFSSALLGFITGSLAHKWSSPKIISQLIPLSLFAVGSLLLIQQMA</sequence>
<dbReference type="PANTHER" id="PTHR35529">
    <property type="entry name" value="MANGANESE EFFLUX PUMP MNTP-RELATED"/>
    <property type="match status" value="1"/>
</dbReference>
<evidence type="ECO:0000313" key="7">
    <source>
        <dbReference type="Proteomes" id="UP000192660"/>
    </source>
</evidence>
<dbReference type="InterPro" id="IPR003810">
    <property type="entry name" value="Mntp/YtaF"/>
</dbReference>
<feature type="transmembrane region" description="Helical" evidence="5">
    <location>
        <begin position="99"/>
        <end position="120"/>
    </location>
</feature>
<dbReference type="AlphaFoldDB" id="A0A1W1WDC3"/>
<keyword evidence="3 5" id="KW-1133">Transmembrane helix</keyword>
<dbReference type="PANTHER" id="PTHR35529:SF1">
    <property type="entry name" value="MANGANESE EFFLUX PUMP MNTP-RELATED"/>
    <property type="match status" value="1"/>
</dbReference>
<dbReference type="STRING" id="28034.BFX07_13490"/>
<feature type="transmembrane region" description="Helical" evidence="5">
    <location>
        <begin position="32"/>
        <end position="54"/>
    </location>
</feature>
<evidence type="ECO:0000256" key="2">
    <source>
        <dbReference type="ARBA" id="ARBA00022692"/>
    </source>
</evidence>
<evidence type="ECO:0000256" key="1">
    <source>
        <dbReference type="ARBA" id="ARBA00022475"/>
    </source>
</evidence>
<reference evidence="7" key="1">
    <citation type="submission" date="2017-04" db="EMBL/GenBank/DDBJ databases">
        <authorList>
            <person name="Varghese N."/>
            <person name="Submissions S."/>
        </authorList>
    </citation>
    <scope>NUCLEOTIDE SEQUENCE [LARGE SCALE GENOMIC DNA]</scope>
    <source>
        <strain evidence="7">DSM 9293</strain>
    </source>
</reference>
<feature type="transmembrane region" description="Helical" evidence="5">
    <location>
        <begin position="127"/>
        <end position="145"/>
    </location>
</feature>
<organism evidence="6 7">
    <name type="scientific">Sulfobacillus thermosulfidooxidans (strain DSM 9293 / VKM B-1269 / AT-1)</name>
    <dbReference type="NCBI Taxonomy" id="929705"/>
    <lineage>
        <taxon>Bacteria</taxon>
        <taxon>Bacillati</taxon>
        <taxon>Bacillota</taxon>
        <taxon>Clostridia</taxon>
        <taxon>Eubacteriales</taxon>
        <taxon>Clostridiales Family XVII. Incertae Sedis</taxon>
        <taxon>Sulfobacillus</taxon>
    </lineage>
</organism>
<evidence type="ECO:0000256" key="4">
    <source>
        <dbReference type="ARBA" id="ARBA00023136"/>
    </source>
</evidence>
<keyword evidence="2 5" id="KW-0812">Transmembrane</keyword>
<name>A0A1W1WDC3_SULTA</name>